<dbReference type="Gene3D" id="2.115.10.20">
    <property type="entry name" value="Glycosyl hydrolase domain, family 43"/>
    <property type="match status" value="1"/>
</dbReference>
<keyword evidence="2" id="KW-1185">Reference proteome</keyword>
<name>A0A518J1J5_9BACT</name>
<sequence length="463" mass="51711">MSIAMNLRHSAWIVVLLLVGSETPLLAIKPCRIEIVEKSNGWPVPLVELTTTHGVCFVSDNAGVIAFDLPELLATETWFHVRGHGYSVPPDVFSYRGVRLRPQPGATLTVEVQRQLPAKRLGRITGGGLFSECQKLGTELDWRDQGILGCDSVQTALHDGRLHWGWGDTTLPQHPLGRFHTIGATTEPQPLQTFEPPIRLRYDYVVDETQTPRNIAVMPGDGPTWLGGYVSLPNREGQPQLVATYSKIVPPLAVYEIGFCTWDETSANFEPTNVLWRRSDATPDPPTVPHGHSTRWTDPAGGDWVLFGDPFPTLKIPATYEALLDRSQWQSITPQTTVATRAGESEKQVRPHRGSIAWNEYRKKWVAIFTQHGGQTSLLGEIWYAEADTPTGPWTDAVHVVTHDDYTFYNPKLHPEFTAPGSAMLLFEATYTKTFSGTKQGTPRHNYNQILYRLDLQDIATTE</sequence>
<protein>
    <recommendedName>
        <fullName evidence="3">DUF4185 domain-containing protein</fullName>
    </recommendedName>
</protein>
<evidence type="ECO:0000313" key="2">
    <source>
        <dbReference type="Proteomes" id="UP000316770"/>
    </source>
</evidence>
<organism evidence="1 2">
    <name type="scientific">Rosistilla oblonga</name>
    <dbReference type="NCBI Taxonomy" id="2527990"/>
    <lineage>
        <taxon>Bacteria</taxon>
        <taxon>Pseudomonadati</taxon>
        <taxon>Planctomycetota</taxon>
        <taxon>Planctomycetia</taxon>
        <taxon>Pirellulales</taxon>
        <taxon>Pirellulaceae</taxon>
        <taxon>Rosistilla</taxon>
    </lineage>
</organism>
<accession>A0A518J1J5</accession>
<gene>
    <name evidence="1" type="ORF">Mal33_52350</name>
</gene>
<reference evidence="1 2" key="1">
    <citation type="submission" date="2019-02" db="EMBL/GenBank/DDBJ databases">
        <title>Deep-cultivation of Planctomycetes and their phenomic and genomic characterization uncovers novel biology.</title>
        <authorList>
            <person name="Wiegand S."/>
            <person name="Jogler M."/>
            <person name="Boedeker C."/>
            <person name="Pinto D."/>
            <person name="Vollmers J."/>
            <person name="Rivas-Marin E."/>
            <person name="Kohn T."/>
            <person name="Peeters S.H."/>
            <person name="Heuer A."/>
            <person name="Rast P."/>
            <person name="Oberbeckmann S."/>
            <person name="Bunk B."/>
            <person name="Jeske O."/>
            <person name="Meyerdierks A."/>
            <person name="Storesund J.E."/>
            <person name="Kallscheuer N."/>
            <person name="Luecker S."/>
            <person name="Lage O.M."/>
            <person name="Pohl T."/>
            <person name="Merkel B.J."/>
            <person name="Hornburger P."/>
            <person name="Mueller R.-W."/>
            <person name="Bruemmer F."/>
            <person name="Labrenz M."/>
            <person name="Spormann A.M."/>
            <person name="Op den Camp H."/>
            <person name="Overmann J."/>
            <person name="Amann R."/>
            <person name="Jetten M.S.M."/>
            <person name="Mascher T."/>
            <person name="Medema M.H."/>
            <person name="Devos D.P."/>
            <person name="Kaster A.-K."/>
            <person name="Ovreas L."/>
            <person name="Rohde M."/>
            <person name="Galperin M.Y."/>
            <person name="Jogler C."/>
        </authorList>
    </citation>
    <scope>NUCLEOTIDE SEQUENCE [LARGE SCALE GENOMIC DNA]</scope>
    <source>
        <strain evidence="1 2">Mal33</strain>
    </source>
</reference>
<dbReference type="Proteomes" id="UP000316770">
    <property type="component" value="Chromosome"/>
</dbReference>
<evidence type="ECO:0008006" key="3">
    <source>
        <dbReference type="Google" id="ProtNLM"/>
    </source>
</evidence>
<dbReference type="InterPro" id="IPR023296">
    <property type="entry name" value="Glyco_hydro_beta-prop_sf"/>
</dbReference>
<dbReference type="AlphaFoldDB" id="A0A518J1J5"/>
<proteinExistence type="predicted"/>
<evidence type="ECO:0000313" key="1">
    <source>
        <dbReference type="EMBL" id="QDV59207.1"/>
    </source>
</evidence>
<dbReference type="EMBL" id="CP036318">
    <property type="protein sequence ID" value="QDV59207.1"/>
    <property type="molecule type" value="Genomic_DNA"/>
</dbReference>